<dbReference type="PANTHER" id="PTHR47991">
    <property type="entry name" value="OXOGLUTARATE/IRON-DEPENDENT DIOXYGENASE"/>
    <property type="match status" value="1"/>
</dbReference>
<name>A0A0L9VEC6_PHAAN</name>
<feature type="domain" description="Fe2OG dioxygenase" evidence="5">
    <location>
        <begin position="97"/>
        <end position="200"/>
    </location>
</feature>
<evidence type="ECO:0000256" key="3">
    <source>
        <dbReference type="ARBA" id="ARBA00023004"/>
    </source>
</evidence>
<proteinExistence type="inferred from homology"/>
<keyword evidence="2" id="KW-0847">Vitamin C</keyword>
<keyword evidence="1 4" id="KW-0479">Metal-binding</keyword>
<dbReference type="Gramene" id="KOM53282">
    <property type="protein sequence ID" value="KOM53282"/>
    <property type="gene ID" value="LR48_Vigan09g194100"/>
</dbReference>
<protein>
    <recommendedName>
        <fullName evidence="5">Fe2OG dioxygenase domain-containing protein</fullName>
    </recommendedName>
</protein>
<dbReference type="AlphaFoldDB" id="A0A0L9VEC6"/>
<dbReference type="EMBL" id="CM003379">
    <property type="protein sequence ID" value="KOM53282.1"/>
    <property type="molecule type" value="Genomic_DNA"/>
</dbReference>
<evidence type="ECO:0000256" key="2">
    <source>
        <dbReference type="ARBA" id="ARBA00022896"/>
    </source>
</evidence>
<dbReference type="InterPro" id="IPR005123">
    <property type="entry name" value="Oxoglu/Fe-dep_dioxygenase_dom"/>
</dbReference>
<dbReference type="GO" id="GO:0046872">
    <property type="term" value="F:metal ion binding"/>
    <property type="evidence" value="ECO:0007669"/>
    <property type="project" value="UniProtKB-KW"/>
</dbReference>
<dbReference type="Gene3D" id="2.60.120.330">
    <property type="entry name" value="B-lactam Antibiotic, Isopenicillin N Synthase, Chain"/>
    <property type="match status" value="2"/>
</dbReference>
<dbReference type="InterPro" id="IPR050295">
    <property type="entry name" value="Plant_2OG-oxidoreductases"/>
</dbReference>
<reference evidence="7" key="1">
    <citation type="journal article" date="2015" name="Proc. Natl. Acad. Sci. U.S.A.">
        <title>Genome sequencing of adzuki bean (Vigna angularis) provides insight into high starch and low fat accumulation and domestication.</title>
        <authorList>
            <person name="Yang K."/>
            <person name="Tian Z."/>
            <person name="Chen C."/>
            <person name="Luo L."/>
            <person name="Zhao B."/>
            <person name="Wang Z."/>
            <person name="Yu L."/>
            <person name="Li Y."/>
            <person name="Sun Y."/>
            <person name="Li W."/>
            <person name="Chen Y."/>
            <person name="Li Y."/>
            <person name="Zhang Y."/>
            <person name="Ai D."/>
            <person name="Zhao J."/>
            <person name="Shang C."/>
            <person name="Ma Y."/>
            <person name="Wu B."/>
            <person name="Wang M."/>
            <person name="Gao L."/>
            <person name="Sun D."/>
            <person name="Zhang P."/>
            <person name="Guo F."/>
            <person name="Wang W."/>
            <person name="Li Y."/>
            <person name="Wang J."/>
            <person name="Varshney R.K."/>
            <person name="Wang J."/>
            <person name="Ling H.Q."/>
            <person name="Wan P."/>
        </authorList>
    </citation>
    <scope>NUCLEOTIDE SEQUENCE</scope>
    <source>
        <strain evidence="7">cv. Jingnong 6</strain>
    </source>
</reference>
<dbReference type="GO" id="GO:0031418">
    <property type="term" value="F:L-ascorbic acid binding"/>
    <property type="evidence" value="ECO:0007669"/>
    <property type="project" value="UniProtKB-KW"/>
</dbReference>
<dbReference type="InterPro" id="IPR044861">
    <property type="entry name" value="IPNS-like_FE2OG_OXY"/>
</dbReference>
<evidence type="ECO:0000259" key="5">
    <source>
        <dbReference type="PROSITE" id="PS51471"/>
    </source>
</evidence>
<organism evidence="6 7">
    <name type="scientific">Phaseolus angularis</name>
    <name type="common">Azuki bean</name>
    <name type="synonym">Vigna angularis</name>
    <dbReference type="NCBI Taxonomy" id="3914"/>
    <lineage>
        <taxon>Eukaryota</taxon>
        <taxon>Viridiplantae</taxon>
        <taxon>Streptophyta</taxon>
        <taxon>Embryophyta</taxon>
        <taxon>Tracheophyta</taxon>
        <taxon>Spermatophyta</taxon>
        <taxon>Magnoliopsida</taxon>
        <taxon>eudicotyledons</taxon>
        <taxon>Gunneridae</taxon>
        <taxon>Pentapetalae</taxon>
        <taxon>rosids</taxon>
        <taxon>fabids</taxon>
        <taxon>Fabales</taxon>
        <taxon>Fabaceae</taxon>
        <taxon>Papilionoideae</taxon>
        <taxon>50 kb inversion clade</taxon>
        <taxon>NPAAA clade</taxon>
        <taxon>indigoferoid/millettioid clade</taxon>
        <taxon>Phaseoleae</taxon>
        <taxon>Vigna</taxon>
    </lineage>
</organism>
<gene>
    <name evidence="6" type="ORF">LR48_Vigan09g194100</name>
</gene>
<dbReference type="Pfam" id="PF03171">
    <property type="entry name" value="2OG-FeII_Oxy"/>
    <property type="match status" value="1"/>
</dbReference>
<keyword evidence="3 4" id="KW-0408">Iron</keyword>
<dbReference type="SUPFAM" id="SSF51197">
    <property type="entry name" value="Clavaminate synthase-like"/>
    <property type="match status" value="1"/>
</dbReference>
<evidence type="ECO:0000313" key="6">
    <source>
        <dbReference type="EMBL" id="KOM53282.1"/>
    </source>
</evidence>
<comment type="similarity">
    <text evidence="4">Belongs to the iron/ascorbate-dependent oxidoreductase family.</text>
</comment>
<evidence type="ECO:0000256" key="4">
    <source>
        <dbReference type="RuleBase" id="RU003682"/>
    </source>
</evidence>
<evidence type="ECO:0000256" key="1">
    <source>
        <dbReference type="ARBA" id="ARBA00022723"/>
    </source>
</evidence>
<sequence>MEALLSKRVQEMVRNGEEPPPPYVRRDVNYTQIVPSTLCSPPIIDFGLISSSTPLTKQKEELQKLRSALSSWGCFQAINHGTSSTLLDKVREVAREFFTQPMEQKKIISKGVKEFEGYGADPVPEEDGSGYTIILQDDVEGLQVHRKDKWFTVSTISHALFILMGDQMEIMTNGIFKSPMHRVLVNSKRERISVAMFYTPEPNKEIGPEQGLVNEEQPKLFKKVKDYADTHWEYYQRGRRAIHVAKV</sequence>
<dbReference type="GO" id="GO:0016491">
    <property type="term" value="F:oxidoreductase activity"/>
    <property type="evidence" value="ECO:0007669"/>
    <property type="project" value="UniProtKB-KW"/>
</dbReference>
<dbReference type="InterPro" id="IPR027443">
    <property type="entry name" value="IPNS-like_sf"/>
</dbReference>
<accession>A0A0L9VEC6</accession>
<dbReference type="Proteomes" id="UP000053144">
    <property type="component" value="Chromosome 9"/>
</dbReference>
<keyword evidence="4" id="KW-0560">Oxidoreductase</keyword>
<evidence type="ECO:0000313" key="7">
    <source>
        <dbReference type="Proteomes" id="UP000053144"/>
    </source>
</evidence>
<dbReference type="PROSITE" id="PS51471">
    <property type="entry name" value="FE2OG_OXY"/>
    <property type="match status" value="1"/>
</dbReference>